<evidence type="ECO:0000313" key="9">
    <source>
        <dbReference type="Proteomes" id="UP000036987"/>
    </source>
</evidence>
<evidence type="ECO:0000313" key="8">
    <source>
        <dbReference type="EMBL" id="KMZ58090.1"/>
    </source>
</evidence>
<evidence type="ECO:0000256" key="4">
    <source>
        <dbReference type="ARBA" id="ARBA00022989"/>
    </source>
</evidence>
<keyword evidence="5 7" id="KW-0186">Copper</keyword>
<dbReference type="PANTHER" id="PTHR12483">
    <property type="entry name" value="SOLUTE CARRIER FAMILY 31 COPPER TRANSPORTERS"/>
    <property type="match status" value="1"/>
</dbReference>
<name>A0A0K9NQ40_ZOSMR</name>
<dbReference type="Pfam" id="PF04145">
    <property type="entry name" value="Ctr"/>
    <property type="match status" value="2"/>
</dbReference>
<dbReference type="InterPro" id="IPR007274">
    <property type="entry name" value="Cop_transporter"/>
</dbReference>
<evidence type="ECO:0000256" key="1">
    <source>
        <dbReference type="ARBA" id="ARBA00006921"/>
    </source>
</evidence>
<proteinExistence type="inferred from homology"/>
<evidence type="ECO:0000256" key="5">
    <source>
        <dbReference type="ARBA" id="ARBA00023008"/>
    </source>
</evidence>
<evidence type="ECO:0000256" key="7">
    <source>
        <dbReference type="RuleBase" id="RU367022"/>
    </source>
</evidence>
<keyword evidence="7" id="KW-0813">Transport</keyword>
<keyword evidence="2 7" id="KW-0812">Transmembrane</keyword>
<evidence type="ECO:0000256" key="3">
    <source>
        <dbReference type="ARBA" id="ARBA00022796"/>
    </source>
</evidence>
<dbReference type="PANTHER" id="PTHR12483:SF117">
    <property type="entry name" value="COPPER TRANSPORTER 3"/>
    <property type="match status" value="1"/>
</dbReference>
<dbReference type="AlphaFoldDB" id="A0A0K9NQ40"/>
<comment type="similarity">
    <text evidence="1 7">Belongs to the copper transporter (Ctr) (TC 1.A.56) family. SLC31A subfamily.</text>
</comment>
<evidence type="ECO:0000256" key="2">
    <source>
        <dbReference type="ARBA" id="ARBA00022692"/>
    </source>
</evidence>
<dbReference type="Proteomes" id="UP000036987">
    <property type="component" value="Unassembled WGS sequence"/>
</dbReference>
<keyword evidence="6 7" id="KW-0472">Membrane</keyword>
<feature type="transmembrane region" description="Helical" evidence="7">
    <location>
        <begin position="81"/>
        <end position="98"/>
    </location>
</feature>
<evidence type="ECO:0000256" key="6">
    <source>
        <dbReference type="ARBA" id="ARBA00023136"/>
    </source>
</evidence>
<gene>
    <name evidence="8" type="ORF">ZOSMA_7G01210</name>
</gene>
<comment type="caution">
    <text evidence="8">The sequence shown here is derived from an EMBL/GenBank/DDBJ whole genome shotgun (WGS) entry which is preliminary data.</text>
</comment>
<keyword evidence="3 7" id="KW-0187">Copper transport</keyword>
<protein>
    <recommendedName>
        <fullName evidence="7">Copper transport protein</fullName>
    </recommendedName>
</protein>
<organism evidence="8 9">
    <name type="scientific">Zostera marina</name>
    <name type="common">Eelgrass</name>
    <dbReference type="NCBI Taxonomy" id="29655"/>
    <lineage>
        <taxon>Eukaryota</taxon>
        <taxon>Viridiplantae</taxon>
        <taxon>Streptophyta</taxon>
        <taxon>Embryophyta</taxon>
        <taxon>Tracheophyta</taxon>
        <taxon>Spermatophyta</taxon>
        <taxon>Magnoliopsida</taxon>
        <taxon>Liliopsida</taxon>
        <taxon>Zosteraceae</taxon>
        <taxon>Zostera</taxon>
    </lineage>
</organism>
<comment type="subcellular location">
    <subcellularLocation>
        <location evidence="7">Membrane</location>
        <topology evidence="7">Multi-pass membrane protein</topology>
    </subcellularLocation>
</comment>
<accession>A0A0K9NQ40</accession>
<reference evidence="9" key="1">
    <citation type="journal article" date="2016" name="Nature">
        <title>The genome of the seagrass Zostera marina reveals angiosperm adaptation to the sea.</title>
        <authorList>
            <person name="Olsen J.L."/>
            <person name="Rouze P."/>
            <person name="Verhelst B."/>
            <person name="Lin Y.-C."/>
            <person name="Bayer T."/>
            <person name="Collen J."/>
            <person name="Dattolo E."/>
            <person name="De Paoli E."/>
            <person name="Dittami S."/>
            <person name="Maumus F."/>
            <person name="Michel G."/>
            <person name="Kersting A."/>
            <person name="Lauritano C."/>
            <person name="Lohaus R."/>
            <person name="Toepel M."/>
            <person name="Tonon T."/>
            <person name="Vanneste K."/>
            <person name="Amirebrahimi M."/>
            <person name="Brakel J."/>
            <person name="Bostroem C."/>
            <person name="Chovatia M."/>
            <person name="Grimwood J."/>
            <person name="Jenkins J.W."/>
            <person name="Jueterbock A."/>
            <person name="Mraz A."/>
            <person name="Stam W.T."/>
            <person name="Tice H."/>
            <person name="Bornberg-Bauer E."/>
            <person name="Green P.J."/>
            <person name="Pearson G.A."/>
            <person name="Procaccini G."/>
            <person name="Duarte C.M."/>
            <person name="Schmutz J."/>
            <person name="Reusch T.B.H."/>
            <person name="Van de Peer Y."/>
        </authorList>
    </citation>
    <scope>NUCLEOTIDE SEQUENCE [LARGE SCALE GENOMIC DNA]</scope>
    <source>
        <strain evidence="9">cv. Finnish</strain>
    </source>
</reference>
<keyword evidence="7" id="KW-0406">Ion transport</keyword>
<keyword evidence="4 7" id="KW-1133">Transmembrane helix</keyword>
<dbReference type="OMA" id="VEWLSNS"/>
<feature type="transmembrane region" description="Helical" evidence="7">
    <location>
        <begin position="41"/>
        <end position="60"/>
    </location>
</feature>
<keyword evidence="9" id="KW-1185">Reference proteome</keyword>
<dbReference type="EMBL" id="LFYR01001978">
    <property type="protein sequence ID" value="KMZ58090.1"/>
    <property type="molecule type" value="Genomic_DNA"/>
</dbReference>
<dbReference type="OrthoDB" id="73901at2759"/>
<sequence length="144" mass="15975">MAATTMEMMAMGGKKRYTHMTFFWGVNSEILFEMWPGTSRGHYALALIVCFFMTLLLEWVSYLRITRPGWSHGAISATRTAMYTFRIGLAYLVMLAIMSFNGGVFIVILAAHSLGFALFGCKKVKEEDSSCCASKPDLPVAACC</sequence>
<dbReference type="GO" id="GO:0005886">
    <property type="term" value="C:plasma membrane"/>
    <property type="evidence" value="ECO:0000318"/>
    <property type="project" value="GO_Central"/>
</dbReference>
<dbReference type="GO" id="GO:0005375">
    <property type="term" value="F:copper ion transmembrane transporter activity"/>
    <property type="evidence" value="ECO:0000318"/>
    <property type="project" value="GO_Central"/>
</dbReference>